<dbReference type="RefSeq" id="WP_145905323.1">
    <property type="nucleotide sequence ID" value="NZ_BAAAMZ010000011.1"/>
</dbReference>
<dbReference type="OrthoDB" id="5512013at2"/>
<gene>
    <name evidence="2" type="ORF">FHX73_112806</name>
</gene>
<dbReference type="Proteomes" id="UP000317940">
    <property type="component" value="Unassembled WGS sequence"/>
</dbReference>
<dbReference type="InterPro" id="IPR004027">
    <property type="entry name" value="SEC_C_motif"/>
</dbReference>
<dbReference type="SUPFAM" id="SSF103642">
    <property type="entry name" value="Sec-C motif"/>
    <property type="match status" value="1"/>
</dbReference>
<dbReference type="Pfam" id="PF02810">
    <property type="entry name" value="SEC-C"/>
    <property type="match status" value="1"/>
</dbReference>
<evidence type="ECO:0000259" key="1">
    <source>
        <dbReference type="Pfam" id="PF19348"/>
    </source>
</evidence>
<feature type="domain" description="DUF5926" evidence="1">
    <location>
        <begin position="56"/>
        <end position="325"/>
    </location>
</feature>
<evidence type="ECO:0000313" key="2">
    <source>
        <dbReference type="EMBL" id="TWF98976.1"/>
    </source>
</evidence>
<dbReference type="InterPro" id="IPR045970">
    <property type="entry name" value="DUF5926"/>
</dbReference>
<dbReference type="Gene3D" id="3.10.450.50">
    <property type="match status" value="1"/>
</dbReference>
<keyword evidence="3" id="KW-1185">Reference proteome</keyword>
<sequence length="325" mass="33749">MAKKAAKKSAPSTASATGTVPVVGAREACPCGSGRRYKACHGREAAHAVQELVHRPFEGLPGEADWVALRELVPAATVPLVLNAATAAGAEGDVPSVTLATVLPLAWPALRRPDGSVLLGLQTQSSSGDLSRDLADALVAALTTEPGNPVPTRRAPAEGPRLQDLLDLSAPFAPAVHTGFEFWLEDADSATGEVAASLERANASAIPTEKLAGVDSAYWCGTPDKNHLRWVMTVPEEQLLDALARLSVAGETSLGEGTKLVGSFRAHGLTVPVWDLPVAMTAAECEKPAAAFAEKLTGALAADAPLSAEERRARANLVSRQVTLN</sequence>
<reference evidence="2 3" key="1">
    <citation type="submission" date="2019-06" db="EMBL/GenBank/DDBJ databases">
        <title>Sequencing the genomes of 1000 actinobacteria strains.</title>
        <authorList>
            <person name="Klenk H.-P."/>
        </authorList>
    </citation>
    <scope>NUCLEOTIDE SEQUENCE [LARGE SCALE GENOMIC DNA]</scope>
    <source>
        <strain evidence="2 3">DSM 44826</strain>
    </source>
</reference>
<name>A0A561UHY6_9ACTN</name>
<protein>
    <submittedName>
        <fullName evidence="2">SEC-C motif-containing protein</fullName>
    </submittedName>
</protein>
<dbReference type="Pfam" id="PF19348">
    <property type="entry name" value="DUF5926"/>
    <property type="match status" value="1"/>
</dbReference>
<dbReference type="EMBL" id="VIWT01000001">
    <property type="protein sequence ID" value="TWF98976.1"/>
    <property type="molecule type" value="Genomic_DNA"/>
</dbReference>
<dbReference type="AlphaFoldDB" id="A0A561UHY6"/>
<accession>A0A561UHY6</accession>
<evidence type="ECO:0000313" key="3">
    <source>
        <dbReference type="Proteomes" id="UP000317940"/>
    </source>
</evidence>
<comment type="caution">
    <text evidence="2">The sequence shown here is derived from an EMBL/GenBank/DDBJ whole genome shotgun (WGS) entry which is preliminary data.</text>
</comment>
<organism evidence="2 3">
    <name type="scientific">Kitasatospora viridis</name>
    <dbReference type="NCBI Taxonomy" id="281105"/>
    <lineage>
        <taxon>Bacteria</taxon>
        <taxon>Bacillati</taxon>
        <taxon>Actinomycetota</taxon>
        <taxon>Actinomycetes</taxon>
        <taxon>Kitasatosporales</taxon>
        <taxon>Streptomycetaceae</taxon>
        <taxon>Kitasatospora</taxon>
    </lineage>
</organism>
<proteinExistence type="predicted"/>